<dbReference type="Proteomes" id="UP001341281">
    <property type="component" value="Chromosome 08"/>
</dbReference>
<gene>
    <name evidence="1" type="ORF">U9M48_037683</name>
</gene>
<evidence type="ECO:0000313" key="1">
    <source>
        <dbReference type="EMBL" id="WVZ91524.1"/>
    </source>
</evidence>
<name>A0AAQ3ULQ9_PASNO</name>
<feature type="non-terminal residue" evidence="1">
    <location>
        <position position="1"/>
    </location>
</feature>
<dbReference type="PANTHER" id="PTHR34146:SF3">
    <property type="entry name" value="POLYNUCLEOTIDYL TRANSFERASE, RIBONUCLEASE H-LIKE SUPERFAMILY PROTEIN"/>
    <property type="match status" value="1"/>
</dbReference>
<reference evidence="1 2" key="1">
    <citation type="submission" date="2024-02" db="EMBL/GenBank/DDBJ databases">
        <title>High-quality chromosome-scale genome assembly of Pensacola bahiagrass (Paspalum notatum Flugge var. saurae).</title>
        <authorList>
            <person name="Vega J.M."/>
            <person name="Podio M."/>
            <person name="Orjuela J."/>
            <person name="Siena L.A."/>
            <person name="Pessino S.C."/>
            <person name="Combes M.C."/>
            <person name="Mariac C."/>
            <person name="Albertini E."/>
            <person name="Pupilli F."/>
            <person name="Ortiz J.P.A."/>
            <person name="Leblanc O."/>
        </authorList>
    </citation>
    <scope>NUCLEOTIDE SEQUENCE [LARGE SCALE GENOMIC DNA]</scope>
    <source>
        <strain evidence="1">R1</strain>
        <tissue evidence="1">Leaf</tissue>
    </source>
</reference>
<proteinExistence type="predicted"/>
<sequence>SQINGDTGSGFQYSSQDVEQTGNISEAAYTRSVPVPDLQELYNVARSMRSNAAPGPDGLSAGFCKSAWAWVVLMSSHGSLLPRGFALLKNLSTFLTLRCSFARAVWFSSKTPLRTSLLPSEQDGVQEILANIICSATTELQFQRIMTTLWLPILIEGPRCYSDASIAPDINPNDARPAGLGVFFLDPNRQLKCYIKARTEQVNSVLMAKTAAMALAAKIISLIGIREISFLTDNQLLANFFSGTRYDEPPHWDIRPFS</sequence>
<organism evidence="1 2">
    <name type="scientific">Paspalum notatum var. saurae</name>
    <dbReference type="NCBI Taxonomy" id="547442"/>
    <lineage>
        <taxon>Eukaryota</taxon>
        <taxon>Viridiplantae</taxon>
        <taxon>Streptophyta</taxon>
        <taxon>Embryophyta</taxon>
        <taxon>Tracheophyta</taxon>
        <taxon>Spermatophyta</taxon>
        <taxon>Magnoliopsida</taxon>
        <taxon>Liliopsida</taxon>
        <taxon>Poales</taxon>
        <taxon>Poaceae</taxon>
        <taxon>PACMAD clade</taxon>
        <taxon>Panicoideae</taxon>
        <taxon>Andropogonodae</taxon>
        <taxon>Paspaleae</taxon>
        <taxon>Paspalinae</taxon>
        <taxon>Paspalum</taxon>
    </lineage>
</organism>
<accession>A0AAQ3ULQ9</accession>
<protein>
    <submittedName>
        <fullName evidence="1">Uncharacterized protein</fullName>
    </submittedName>
</protein>
<evidence type="ECO:0000313" key="2">
    <source>
        <dbReference type="Proteomes" id="UP001341281"/>
    </source>
</evidence>
<dbReference type="AlphaFoldDB" id="A0AAQ3ULQ9"/>
<dbReference type="EMBL" id="CP144752">
    <property type="protein sequence ID" value="WVZ91524.1"/>
    <property type="molecule type" value="Genomic_DNA"/>
</dbReference>
<keyword evidence="2" id="KW-1185">Reference proteome</keyword>
<dbReference type="PANTHER" id="PTHR34146">
    <property type="entry name" value="POLYNUCLEOTIDYL TRANSFERASE, RIBONUCLEASE H-LIKE SUPERFAMILY PROTEIN-RELATED"/>
    <property type="match status" value="1"/>
</dbReference>